<evidence type="ECO:0000313" key="5">
    <source>
        <dbReference type="EMBL" id="KAK7604591.1"/>
    </source>
</evidence>
<protein>
    <recommendedName>
        <fullName evidence="4">Serpin domain-containing protein</fullName>
    </recommendedName>
</protein>
<dbReference type="SMART" id="SM00093">
    <property type="entry name" value="SERPIN"/>
    <property type="match status" value="1"/>
</dbReference>
<proteinExistence type="inferred from homology"/>
<comment type="caution">
    <text evidence="5">The sequence shown here is derived from an EMBL/GenBank/DDBJ whole genome shotgun (WGS) entry which is preliminary data.</text>
</comment>
<dbReference type="EMBL" id="JBBCAQ010000003">
    <property type="protein sequence ID" value="KAK7604591.1"/>
    <property type="molecule type" value="Genomic_DNA"/>
</dbReference>
<name>A0AAN9TWY2_9HEMI</name>
<accession>A0AAN9TWY2</accession>
<reference evidence="5 6" key="1">
    <citation type="submission" date="2024-03" db="EMBL/GenBank/DDBJ databases">
        <title>Adaptation during the transition from Ophiocordyceps entomopathogen to insect associate is accompanied by gene loss and intensified selection.</title>
        <authorList>
            <person name="Ward C.M."/>
            <person name="Onetto C.A."/>
            <person name="Borneman A.R."/>
        </authorList>
    </citation>
    <scope>NUCLEOTIDE SEQUENCE [LARGE SCALE GENOMIC DNA]</scope>
    <source>
        <strain evidence="5">AWRI1</strain>
        <tissue evidence="5">Single Adult Female</tissue>
    </source>
</reference>
<gene>
    <name evidence="5" type="ORF">V9T40_005777</name>
</gene>
<dbReference type="Pfam" id="PF00079">
    <property type="entry name" value="Serpin"/>
    <property type="match status" value="1"/>
</dbReference>
<dbReference type="InterPro" id="IPR023795">
    <property type="entry name" value="Serpin_CS"/>
</dbReference>
<organism evidence="5 6">
    <name type="scientific">Parthenolecanium corni</name>
    <dbReference type="NCBI Taxonomy" id="536013"/>
    <lineage>
        <taxon>Eukaryota</taxon>
        <taxon>Metazoa</taxon>
        <taxon>Ecdysozoa</taxon>
        <taxon>Arthropoda</taxon>
        <taxon>Hexapoda</taxon>
        <taxon>Insecta</taxon>
        <taxon>Pterygota</taxon>
        <taxon>Neoptera</taxon>
        <taxon>Paraneoptera</taxon>
        <taxon>Hemiptera</taxon>
        <taxon>Sternorrhyncha</taxon>
        <taxon>Coccoidea</taxon>
        <taxon>Coccidae</taxon>
        <taxon>Parthenolecanium</taxon>
    </lineage>
</organism>
<dbReference type="InterPro" id="IPR042178">
    <property type="entry name" value="Serpin_sf_1"/>
</dbReference>
<dbReference type="GO" id="GO:0005615">
    <property type="term" value="C:extracellular space"/>
    <property type="evidence" value="ECO:0007669"/>
    <property type="project" value="InterPro"/>
</dbReference>
<dbReference type="InterPro" id="IPR036186">
    <property type="entry name" value="Serpin_sf"/>
</dbReference>
<dbReference type="InterPro" id="IPR000215">
    <property type="entry name" value="Serpin_fam"/>
</dbReference>
<dbReference type="CDD" id="cd00172">
    <property type="entry name" value="serpin"/>
    <property type="match status" value="1"/>
</dbReference>
<dbReference type="PANTHER" id="PTHR11461">
    <property type="entry name" value="SERINE PROTEASE INHIBITOR, SERPIN"/>
    <property type="match status" value="1"/>
</dbReference>
<dbReference type="PANTHER" id="PTHR11461:SF342">
    <property type="entry name" value="SERINE PROTEASE INHIBITOR 28DC"/>
    <property type="match status" value="1"/>
</dbReference>
<comment type="similarity">
    <text evidence="3">Belongs to the serpin family.</text>
</comment>
<keyword evidence="2" id="KW-0722">Serine protease inhibitor</keyword>
<evidence type="ECO:0000313" key="6">
    <source>
        <dbReference type="Proteomes" id="UP001367676"/>
    </source>
</evidence>
<evidence type="ECO:0000256" key="1">
    <source>
        <dbReference type="ARBA" id="ARBA00022690"/>
    </source>
</evidence>
<dbReference type="InterPro" id="IPR042185">
    <property type="entry name" value="Serpin_sf_2"/>
</dbReference>
<dbReference type="GO" id="GO:0004867">
    <property type="term" value="F:serine-type endopeptidase inhibitor activity"/>
    <property type="evidence" value="ECO:0007669"/>
    <property type="project" value="UniProtKB-KW"/>
</dbReference>
<dbReference type="Gene3D" id="3.30.497.10">
    <property type="entry name" value="Antithrombin, subunit I, domain 2"/>
    <property type="match status" value="1"/>
</dbReference>
<dbReference type="SUPFAM" id="SSF56574">
    <property type="entry name" value="Serpins"/>
    <property type="match status" value="1"/>
</dbReference>
<dbReference type="Proteomes" id="UP001367676">
    <property type="component" value="Unassembled WGS sequence"/>
</dbReference>
<evidence type="ECO:0000256" key="3">
    <source>
        <dbReference type="RuleBase" id="RU000411"/>
    </source>
</evidence>
<dbReference type="Gene3D" id="2.30.39.10">
    <property type="entry name" value="Alpha-1-antitrypsin, domain 1"/>
    <property type="match status" value="1"/>
</dbReference>
<evidence type="ECO:0000259" key="4">
    <source>
        <dbReference type="SMART" id="SM00093"/>
    </source>
</evidence>
<dbReference type="InterPro" id="IPR023796">
    <property type="entry name" value="Serpin_dom"/>
</dbReference>
<keyword evidence="6" id="KW-1185">Reference proteome</keyword>
<feature type="domain" description="Serpin" evidence="4">
    <location>
        <begin position="29"/>
        <end position="401"/>
    </location>
</feature>
<evidence type="ECO:0000256" key="2">
    <source>
        <dbReference type="ARBA" id="ARBA00022900"/>
    </source>
</evidence>
<sequence>MTFFVSISTSKDIANLSPKLGKSIARIALALNYLLARHADKESNILFSPLNIVQTLTSVMLGTAGQTERELANFLGIAIGRQLDERNKAYVHKILGDFLNSVTVENSNRVDVGLSLIMAGGIFVQEGYPIKPSYIENAKSIYNNEVIAVNFEDTTAASRKINQWVSEKTNGKISSIVDPSLDPLTRVIITGTLYFNGNWEYPFIPEATKWQKFYLGSNGKADKRSVQVEMMVNQAEIPYYEDRSRGLQAIGMPYKNKEFYMYIVLPMFGVEVQNATTCMTPKDIETIVEKSKMAEVFYVIPKMKLEAEYDLRHSLETLGAKSLFSPTNANFTDIAEGIYASQIIHKVTMDVNEIGTIATAATSTNINRGGYVNFRADRPFFFFIYNVKVGTMAFWGKVQKPTPYK</sequence>
<keyword evidence="1" id="KW-0646">Protease inhibitor</keyword>
<dbReference type="PROSITE" id="PS00284">
    <property type="entry name" value="SERPIN"/>
    <property type="match status" value="1"/>
</dbReference>
<dbReference type="AlphaFoldDB" id="A0AAN9TWY2"/>